<evidence type="ECO:0000313" key="16">
    <source>
        <dbReference type="Proteomes" id="UP000552700"/>
    </source>
</evidence>
<keyword evidence="7" id="KW-0406">Ion transport</keyword>
<protein>
    <submittedName>
        <fullName evidence="15">Iron complex outermembrane receptor protein</fullName>
    </submittedName>
</protein>
<evidence type="ECO:0000256" key="6">
    <source>
        <dbReference type="ARBA" id="ARBA00023004"/>
    </source>
</evidence>
<keyword evidence="4" id="KW-0410">Iron transport</keyword>
<keyword evidence="8 12" id="KW-0798">TonB box</keyword>
<dbReference type="Gene3D" id="2.40.170.20">
    <property type="entry name" value="TonB-dependent receptor, beta-barrel domain"/>
    <property type="match status" value="2"/>
</dbReference>
<evidence type="ECO:0000256" key="7">
    <source>
        <dbReference type="ARBA" id="ARBA00023065"/>
    </source>
</evidence>
<reference evidence="15 16" key="1">
    <citation type="submission" date="2020-08" db="EMBL/GenBank/DDBJ databases">
        <title>Genomic Encyclopedia of Type Strains, Phase IV (KMG-IV): sequencing the most valuable type-strain genomes for metagenomic binning, comparative biology and taxonomic classification.</title>
        <authorList>
            <person name="Goeker M."/>
        </authorList>
    </citation>
    <scope>NUCLEOTIDE SEQUENCE [LARGE SCALE GENOMIC DNA]</scope>
    <source>
        <strain evidence="15 16">DSM 102255</strain>
    </source>
</reference>
<organism evidence="15 16">
    <name type="scientific">Sphingobium subterraneum</name>
    <dbReference type="NCBI Taxonomy" id="627688"/>
    <lineage>
        <taxon>Bacteria</taxon>
        <taxon>Pseudomonadati</taxon>
        <taxon>Pseudomonadota</taxon>
        <taxon>Alphaproteobacteria</taxon>
        <taxon>Sphingomonadales</taxon>
        <taxon>Sphingomonadaceae</taxon>
        <taxon>Sphingobium</taxon>
    </lineage>
</organism>
<evidence type="ECO:0000256" key="5">
    <source>
        <dbReference type="ARBA" id="ARBA00022692"/>
    </source>
</evidence>
<dbReference type="PANTHER" id="PTHR32552">
    <property type="entry name" value="FERRICHROME IRON RECEPTOR-RELATED"/>
    <property type="match status" value="1"/>
</dbReference>
<dbReference type="Pfam" id="PF07715">
    <property type="entry name" value="Plug"/>
    <property type="match status" value="1"/>
</dbReference>
<comment type="caution">
    <text evidence="15">The sequence shown here is derived from an EMBL/GenBank/DDBJ whole genome shotgun (WGS) entry which is preliminary data.</text>
</comment>
<keyword evidence="10 11" id="KW-0998">Cell outer membrane</keyword>
<dbReference type="GO" id="GO:0006826">
    <property type="term" value="P:iron ion transport"/>
    <property type="evidence" value="ECO:0007669"/>
    <property type="project" value="UniProtKB-KW"/>
</dbReference>
<evidence type="ECO:0000256" key="4">
    <source>
        <dbReference type="ARBA" id="ARBA00022496"/>
    </source>
</evidence>
<evidence type="ECO:0000256" key="10">
    <source>
        <dbReference type="ARBA" id="ARBA00023237"/>
    </source>
</evidence>
<keyword evidence="9 11" id="KW-0472">Membrane</keyword>
<dbReference type="AlphaFoldDB" id="A0A841IUY0"/>
<accession>A0A841IUY0</accession>
<dbReference type="InterPro" id="IPR039426">
    <property type="entry name" value="TonB-dep_rcpt-like"/>
</dbReference>
<dbReference type="SUPFAM" id="SSF56935">
    <property type="entry name" value="Porins"/>
    <property type="match status" value="1"/>
</dbReference>
<keyword evidence="6" id="KW-0408">Iron</keyword>
<dbReference type="Proteomes" id="UP000552700">
    <property type="component" value="Unassembled WGS sequence"/>
</dbReference>
<evidence type="ECO:0000256" key="8">
    <source>
        <dbReference type="ARBA" id="ARBA00023077"/>
    </source>
</evidence>
<evidence type="ECO:0000256" key="3">
    <source>
        <dbReference type="ARBA" id="ARBA00022452"/>
    </source>
</evidence>
<comment type="subcellular location">
    <subcellularLocation>
        <location evidence="1 11">Cell outer membrane</location>
        <topology evidence="1 11">Multi-pass membrane protein</topology>
    </subcellularLocation>
</comment>
<evidence type="ECO:0000256" key="11">
    <source>
        <dbReference type="PROSITE-ProRule" id="PRU01360"/>
    </source>
</evidence>
<feature type="domain" description="TonB-dependent receptor plug" evidence="14">
    <location>
        <begin position="35"/>
        <end position="144"/>
    </location>
</feature>
<name>A0A841IUY0_9SPHN</name>
<dbReference type="PROSITE" id="PS52016">
    <property type="entry name" value="TONB_DEPENDENT_REC_3"/>
    <property type="match status" value="1"/>
</dbReference>
<proteinExistence type="inferred from homology"/>
<evidence type="ECO:0000259" key="13">
    <source>
        <dbReference type="Pfam" id="PF00593"/>
    </source>
</evidence>
<keyword evidence="5 11" id="KW-0812">Transmembrane</keyword>
<evidence type="ECO:0000256" key="2">
    <source>
        <dbReference type="ARBA" id="ARBA00022448"/>
    </source>
</evidence>
<feature type="domain" description="TonB-dependent receptor-like beta-barrel" evidence="13">
    <location>
        <begin position="326"/>
        <end position="743"/>
    </location>
</feature>
<comment type="similarity">
    <text evidence="11 12">Belongs to the TonB-dependent receptor family.</text>
</comment>
<sequence length="781" mass="84115">MAMFAVASPAHAQAPTQAQDIQEIVVTAQKREQSLIDVPLAVTAIGGSKLQEANVGSIPAIVQQVPSFTVSYAFGENSTPNFSIRGVTGDGLGSRLNESSVAIYKDDVYLGDESMLSGQVFDVHRAEVLRGPQGTLFGRNTTAGLVHFISASPTNEFAGYGSALYGSDNNVILEGAVSGPIADSVRVRVAGKWDRHDGHFNNYYLGAGTGGIPKKLGARDVWGGRATIDVDLSEKTLFRLIGEYSETHSEIDPGNLLGSLKPGTGPKAGYSRADQCAPKQVMDGACWEIAQVLGGAPHPRRVASQGAVGLPSSLLAATGKSGLITGKLTHDFDWATFTSITNYGFSRFSQGIEAGRASPTIGVDPVIRVPRFNLSHQVSQEIRLNGTTESFDWVVGAFYYTDHKFHRQRTEVSFPGQPFVQQLATATVDSRSYALFGQLDNRIAEQFTLSIGARYTGDKRDLKNAITSDNFGDFQDVRSYMIANGFPVTSNSRDMTGKISLTWKPSDDLSSYFSFSRGIKGAGFNAGFNPTGVTIFPTPELRAAAQRANALLTGPVGQEVLDSWELGLKTRMFDRKLSINTAAFFYQYKGKQISVPVLNPASNTAVFNFVNVGDAEVWGLETEVAFRPSDRFDINLAAGWLHNKIVKSNVTVVDGFGAAIPLKGKHLLGTPKWTFNGTAAYHIPAGDMGRFTLQAEANALSRRNYSVTGDPLADDPAYILTNLRVLWASADGKYNFQAFVTNVFNQRWASFVEPTSAAALGAVNVTEGVGRLWGVKAGVNF</sequence>
<keyword evidence="15" id="KW-0675">Receptor</keyword>
<dbReference type="EMBL" id="JACIJP010000001">
    <property type="protein sequence ID" value="MBB6122729.1"/>
    <property type="molecule type" value="Genomic_DNA"/>
</dbReference>
<evidence type="ECO:0000256" key="12">
    <source>
        <dbReference type="RuleBase" id="RU003357"/>
    </source>
</evidence>
<dbReference type="InterPro" id="IPR036942">
    <property type="entry name" value="Beta-barrel_TonB_sf"/>
</dbReference>
<gene>
    <name evidence="15" type="ORF">FHS92_000436</name>
</gene>
<dbReference type="InterPro" id="IPR000531">
    <property type="entry name" value="Beta-barrel_TonB"/>
</dbReference>
<dbReference type="RefSeq" id="WP_184077088.1">
    <property type="nucleotide sequence ID" value="NZ_JACIJP010000001.1"/>
</dbReference>
<evidence type="ECO:0000313" key="15">
    <source>
        <dbReference type="EMBL" id="MBB6122729.1"/>
    </source>
</evidence>
<keyword evidence="2 11" id="KW-0813">Transport</keyword>
<dbReference type="GO" id="GO:0009279">
    <property type="term" value="C:cell outer membrane"/>
    <property type="evidence" value="ECO:0007669"/>
    <property type="project" value="UniProtKB-SubCell"/>
</dbReference>
<keyword evidence="16" id="KW-1185">Reference proteome</keyword>
<dbReference type="PANTHER" id="PTHR32552:SF81">
    <property type="entry name" value="TONB-DEPENDENT OUTER MEMBRANE RECEPTOR"/>
    <property type="match status" value="1"/>
</dbReference>
<evidence type="ECO:0000259" key="14">
    <source>
        <dbReference type="Pfam" id="PF07715"/>
    </source>
</evidence>
<evidence type="ECO:0000256" key="9">
    <source>
        <dbReference type="ARBA" id="ARBA00023136"/>
    </source>
</evidence>
<dbReference type="InterPro" id="IPR012910">
    <property type="entry name" value="Plug_dom"/>
</dbReference>
<keyword evidence="3 11" id="KW-1134">Transmembrane beta strand</keyword>
<evidence type="ECO:0000256" key="1">
    <source>
        <dbReference type="ARBA" id="ARBA00004571"/>
    </source>
</evidence>
<dbReference type="Pfam" id="PF00593">
    <property type="entry name" value="TonB_dep_Rec_b-barrel"/>
    <property type="match status" value="1"/>
</dbReference>